<dbReference type="Proteomes" id="UP000266723">
    <property type="component" value="Unassembled WGS sequence"/>
</dbReference>
<gene>
    <name evidence="1" type="ORF">DY000_02012785</name>
</gene>
<accession>A0ABQ7D4N9</accession>
<evidence type="ECO:0000313" key="2">
    <source>
        <dbReference type="Proteomes" id="UP000266723"/>
    </source>
</evidence>
<dbReference type="InterPro" id="IPR009000">
    <property type="entry name" value="Transl_B-barrel_sf"/>
</dbReference>
<name>A0ABQ7D4N9_BRACR</name>
<organism evidence="1 2">
    <name type="scientific">Brassica cretica</name>
    <name type="common">Mustard</name>
    <dbReference type="NCBI Taxonomy" id="69181"/>
    <lineage>
        <taxon>Eukaryota</taxon>
        <taxon>Viridiplantae</taxon>
        <taxon>Streptophyta</taxon>
        <taxon>Embryophyta</taxon>
        <taxon>Tracheophyta</taxon>
        <taxon>Spermatophyta</taxon>
        <taxon>Magnoliopsida</taxon>
        <taxon>eudicotyledons</taxon>
        <taxon>Gunneridae</taxon>
        <taxon>Pentapetalae</taxon>
        <taxon>rosids</taxon>
        <taxon>malvids</taxon>
        <taxon>Brassicales</taxon>
        <taxon>Brassicaceae</taxon>
        <taxon>Brassiceae</taxon>
        <taxon>Brassica</taxon>
    </lineage>
</organism>
<keyword evidence="2" id="KW-1185">Reference proteome</keyword>
<sequence length="103" mass="11195">MVMKSGDQEILLSLEHDSQGFTIARAGDNIAIAFQETDAYQVMVMTSGDQEILLSLEHDSQGFTIARAGDNIAIAFQETDAYQVMSGGVLCHPDYSVSLAKHK</sequence>
<comment type="caution">
    <text evidence="1">The sequence shown here is derived from an EMBL/GenBank/DDBJ whole genome shotgun (WGS) entry which is preliminary data.</text>
</comment>
<dbReference type="Gene3D" id="2.40.30.10">
    <property type="entry name" value="Translation factors"/>
    <property type="match status" value="1"/>
</dbReference>
<dbReference type="EMBL" id="QGKV02000759">
    <property type="protein sequence ID" value="KAF3566499.1"/>
    <property type="molecule type" value="Genomic_DNA"/>
</dbReference>
<evidence type="ECO:0000313" key="1">
    <source>
        <dbReference type="EMBL" id="KAF3566499.1"/>
    </source>
</evidence>
<protein>
    <submittedName>
        <fullName evidence="1">Uncharacterized protein</fullName>
    </submittedName>
</protein>
<reference evidence="1 2" key="1">
    <citation type="journal article" date="2020" name="BMC Genomics">
        <title>Intraspecific diversification of the crop wild relative Brassica cretica Lam. using demographic model selection.</title>
        <authorList>
            <person name="Kioukis A."/>
            <person name="Michalopoulou V.A."/>
            <person name="Briers L."/>
            <person name="Pirintsos S."/>
            <person name="Studholme D.J."/>
            <person name="Pavlidis P."/>
            <person name="Sarris P.F."/>
        </authorList>
    </citation>
    <scope>NUCLEOTIDE SEQUENCE [LARGE SCALE GENOMIC DNA]</scope>
    <source>
        <strain evidence="2">cv. PFS-1207/04</strain>
    </source>
</reference>
<dbReference type="SUPFAM" id="SSF50447">
    <property type="entry name" value="Translation proteins"/>
    <property type="match status" value="1"/>
</dbReference>
<proteinExistence type="predicted"/>